<dbReference type="Proteomes" id="UP000028134">
    <property type="component" value="Unassembled WGS sequence"/>
</dbReference>
<keyword evidence="2 9" id="KW-0378">Hydrolase</keyword>
<evidence type="ECO:0000313" key="10">
    <source>
        <dbReference type="Proteomes" id="UP000028134"/>
    </source>
</evidence>
<dbReference type="AlphaFoldDB" id="A0A078QU40"/>
<feature type="domain" description="Beta-mannosidase-like galactose-binding" evidence="8">
    <location>
        <begin position="109"/>
        <end position="180"/>
    </location>
</feature>
<feature type="domain" description="Glycoside hydrolase family 2 catalytic" evidence="5">
    <location>
        <begin position="324"/>
        <end position="479"/>
    </location>
</feature>
<dbReference type="InterPro" id="IPR040605">
    <property type="entry name" value="Glyco_hydro2_dom5"/>
</dbReference>
<feature type="domain" description="DUF4982" evidence="6">
    <location>
        <begin position="645"/>
        <end position="706"/>
    </location>
</feature>
<dbReference type="GO" id="GO:0004553">
    <property type="term" value="F:hydrolase activity, hydrolyzing O-glycosyl compounds"/>
    <property type="evidence" value="ECO:0007669"/>
    <property type="project" value="InterPro"/>
</dbReference>
<dbReference type="SUPFAM" id="SSF49303">
    <property type="entry name" value="beta-Galactosidase/glucuronidase domain"/>
    <property type="match status" value="1"/>
</dbReference>
<gene>
    <name evidence="9" type="ORF">M097_4087</name>
</gene>
<protein>
    <submittedName>
        <fullName evidence="9">Glycosyl hydrolases family 2, sugar binding domain protein</fullName>
    </submittedName>
</protein>
<dbReference type="InterPro" id="IPR013783">
    <property type="entry name" value="Ig-like_fold"/>
</dbReference>
<dbReference type="Pfam" id="PF00703">
    <property type="entry name" value="Glyco_hydro_2"/>
    <property type="match status" value="1"/>
</dbReference>
<dbReference type="InterPro" id="IPR006102">
    <property type="entry name" value="Ig-like_GH2"/>
</dbReference>
<dbReference type="PANTHER" id="PTHR42732:SF1">
    <property type="entry name" value="BETA-MANNOSIDASE"/>
    <property type="match status" value="1"/>
</dbReference>
<accession>A0A078QU40</accession>
<dbReference type="RefSeq" id="WP_224205268.1">
    <property type="nucleotide sequence ID" value="NZ_JNHI01000043.1"/>
</dbReference>
<dbReference type="InterPro" id="IPR008979">
    <property type="entry name" value="Galactose-bd-like_sf"/>
</dbReference>
<organism evidence="9 10">
    <name type="scientific">Phocaeicola vulgatus str. 3775 SL</name>
    <name type="common">B</name>
    <name type="synonym">iv</name>
    <dbReference type="NCBI Taxonomy" id="1339350"/>
    <lineage>
        <taxon>Bacteria</taxon>
        <taxon>Pseudomonadati</taxon>
        <taxon>Bacteroidota</taxon>
        <taxon>Bacteroidia</taxon>
        <taxon>Bacteroidales</taxon>
        <taxon>Bacteroidaceae</taxon>
        <taxon>Phocaeicola</taxon>
    </lineage>
</organism>
<dbReference type="InterPro" id="IPR006103">
    <property type="entry name" value="Glyco_hydro_2_cat"/>
</dbReference>
<name>A0A078QU40_PHOVU</name>
<dbReference type="PROSITE" id="PS00608">
    <property type="entry name" value="GLYCOSYL_HYDROL_F2_2"/>
    <property type="match status" value="1"/>
</dbReference>
<comment type="caution">
    <text evidence="9">The sequence shown here is derived from an EMBL/GenBank/DDBJ whole genome shotgun (WGS) entry which is preliminary data.</text>
</comment>
<evidence type="ECO:0000259" key="8">
    <source>
        <dbReference type="Pfam" id="PF22666"/>
    </source>
</evidence>
<dbReference type="InterPro" id="IPR006101">
    <property type="entry name" value="Glyco_hydro_2"/>
</dbReference>
<evidence type="ECO:0000256" key="1">
    <source>
        <dbReference type="ARBA" id="ARBA00007401"/>
    </source>
</evidence>
<dbReference type="Pfam" id="PF22666">
    <property type="entry name" value="Glyco_hydro_2_N2"/>
    <property type="match status" value="1"/>
</dbReference>
<dbReference type="InterPro" id="IPR017853">
    <property type="entry name" value="GH"/>
</dbReference>
<comment type="similarity">
    <text evidence="1">Belongs to the glycosyl hydrolase 2 family.</text>
</comment>
<sequence length="828" mass="93937">MYQIKNIVIIFFLMLVPVGVTAQYQKAQEKAPLVNVPLENFASQQKVLFNFGWKFQLVTNENKNTDFASPALDDSSWRTLDLPHDFQFEQPWTENGGGARGFKPMCEGWYRKSFPTDPSWKGKRVVLDFGGIIYLGDVYLNGTKIASTDYGYVGLEADLTPFLRHDGENVVAVYASTGPKKGSRWYTGGGLFRDVYLQVQNPTHIARHGVYITTPEVSSSRATVAVQVEVDGWQKHDVRIRTTLRNPKGVIVGSVQSGMPEHTHQTCTEVRLPALTLENPQLWSCESPQLYNAEVVVTADGMVVDSLTEQFGIRSLEFSPEFGFKLNGKKIFLQGNANHHDLGALGATCYDKAIERMMLQLKSFGYNCIRCSHNPYSDSFARIADRVGILVVDELTDKWSDNDYWGGRQPFTHIWHKLITEWIKRDRNRPSIILWSLGNELQIREGWAGFEGTNDWGITTYNIFNQLVKRWDHTRLTTVAMFPARAGAITRHDKEFNDYLVPPELACATEVASFNYQSDKYDAYLKYRPDLILFQSEAETSNLLQPYYNMDKERMVGIAYWGSVEYWGESNKWPKKGWNYSFFEHTMRPYPQAYLIKTAFMPEIPEVHIGVVDAAGAESVSWNDVIVGRMALNECWNHTPGSRRSLFTFTNAHSVELLVNGQSMGIQKNDTTRANLRNMIYWKDVPYGNGGSVVAIARDKSGKEVARHRIETAGKAVALRIEAETPTDWKADGMDLQYINVTVIDKKGRPVWDYNEPLTLQMEGAARLVALDNGDHYTDELFHGITSKRMYQGRMQIILRSDQEAGNVTVKISSAGLKGTLRLKTIKE</sequence>
<evidence type="ECO:0000256" key="3">
    <source>
        <dbReference type="ARBA" id="ARBA00023295"/>
    </source>
</evidence>
<evidence type="ECO:0000256" key="2">
    <source>
        <dbReference type="ARBA" id="ARBA00022801"/>
    </source>
</evidence>
<keyword evidence="3" id="KW-0326">Glycosidase</keyword>
<dbReference type="SUPFAM" id="SSF49785">
    <property type="entry name" value="Galactose-binding domain-like"/>
    <property type="match status" value="1"/>
</dbReference>
<dbReference type="GO" id="GO:0005975">
    <property type="term" value="P:carbohydrate metabolic process"/>
    <property type="evidence" value="ECO:0007669"/>
    <property type="project" value="InterPro"/>
</dbReference>
<dbReference type="Gene3D" id="2.60.120.260">
    <property type="entry name" value="Galactose-binding domain-like"/>
    <property type="match status" value="1"/>
</dbReference>
<evidence type="ECO:0000259" key="4">
    <source>
        <dbReference type="Pfam" id="PF00703"/>
    </source>
</evidence>
<feature type="domain" description="Glycoside hydrolase family 2" evidence="7">
    <location>
        <begin position="727"/>
        <end position="819"/>
    </location>
</feature>
<dbReference type="Gene3D" id="3.20.20.80">
    <property type="entry name" value="Glycosidases"/>
    <property type="match status" value="1"/>
</dbReference>
<evidence type="ECO:0000259" key="7">
    <source>
        <dbReference type="Pfam" id="PF18565"/>
    </source>
</evidence>
<evidence type="ECO:0000313" key="9">
    <source>
        <dbReference type="EMBL" id="KDS26630.1"/>
    </source>
</evidence>
<evidence type="ECO:0000259" key="6">
    <source>
        <dbReference type="Pfam" id="PF16355"/>
    </source>
</evidence>
<dbReference type="InterPro" id="IPR036156">
    <property type="entry name" value="Beta-gal/glucu_dom_sf"/>
</dbReference>
<reference evidence="9 10" key="1">
    <citation type="submission" date="2014-04" db="EMBL/GenBank/DDBJ databases">
        <authorList>
            <person name="Sears C."/>
            <person name="Carroll K."/>
            <person name="Sack B.R."/>
            <person name="Qadri F."/>
            <person name="Myers L.L."/>
            <person name="Chung G.-T."/>
            <person name="Escheverria P."/>
            <person name="Fraser C.M."/>
            <person name="Sadzewicz L."/>
            <person name="Shefchek K.A."/>
            <person name="Tallon L."/>
            <person name="Das S.P."/>
            <person name="Daugherty S."/>
            <person name="Mongodin E.F."/>
        </authorList>
    </citation>
    <scope>NUCLEOTIDE SEQUENCE [LARGE SCALE GENOMIC DNA]</scope>
    <source>
        <strain evidence="10">3775 SL(B) 10 (iv)</strain>
    </source>
</reference>
<dbReference type="SUPFAM" id="SSF51445">
    <property type="entry name" value="(Trans)glycosidases"/>
    <property type="match status" value="1"/>
</dbReference>
<evidence type="ECO:0000259" key="5">
    <source>
        <dbReference type="Pfam" id="PF02836"/>
    </source>
</evidence>
<dbReference type="PANTHER" id="PTHR42732">
    <property type="entry name" value="BETA-GALACTOSIDASE"/>
    <property type="match status" value="1"/>
</dbReference>
<dbReference type="InterPro" id="IPR054593">
    <property type="entry name" value="Beta-mannosidase-like_N2"/>
</dbReference>
<dbReference type="Pfam" id="PF16355">
    <property type="entry name" value="DUF4982"/>
    <property type="match status" value="1"/>
</dbReference>
<dbReference type="EMBL" id="JNHI01000043">
    <property type="protein sequence ID" value="KDS26630.1"/>
    <property type="molecule type" value="Genomic_DNA"/>
</dbReference>
<dbReference type="Gene3D" id="2.60.40.10">
    <property type="entry name" value="Immunoglobulins"/>
    <property type="match status" value="3"/>
</dbReference>
<dbReference type="PRINTS" id="PR00132">
    <property type="entry name" value="GLHYDRLASE2"/>
</dbReference>
<dbReference type="Pfam" id="PF02836">
    <property type="entry name" value="Glyco_hydro_2_C"/>
    <property type="match status" value="1"/>
</dbReference>
<dbReference type="InterPro" id="IPR023232">
    <property type="entry name" value="Glyco_hydro_2_AS"/>
</dbReference>
<proteinExistence type="inferred from homology"/>
<dbReference type="PATRIC" id="fig|1339350.3.peg.3895"/>
<dbReference type="InterPro" id="IPR032311">
    <property type="entry name" value="DUF4982"/>
</dbReference>
<dbReference type="Pfam" id="PF18565">
    <property type="entry name" value="Glyco_hydro2_C5"/>
    <property type="match status" value="1"/>
</dbReference>
<feature type="domain" description="Glycoside hydrolase family 2 immunoglobulin-like beta-sandwich" evidence="4">
    <location>
        <begin position="210"/>
        <end position="314"/>
    </location>
</feature>
<dbReference type="InterPro" id="IPR051913">
    <property type="entry name" value="GH2_Domain-Containing"/>
</dbReference>